<name>A0A928VZN2_9CYAN</name>
<dbReference type="RefSeq" id="WP_264321484.1">
    <property type="nucleotide sequence ID" value="NZ_JADEXN010000172.1"/>
</dbReference>
<keyword evidence="2" id="KW-1185">Reference proteome</keyword>
<gene>
    <name evidence="1" type="ORF">IQ235_10790</name>
</gene>
<dbReference type="Gene3D" id="3.40.50.300">
    <property type="entry name" value="P-loop containing nucleotide triphosphate hydrolases"/>
    <property type="match status" value="1"/>
</dbReference>
<reference evidence="1" key="1">
    <citation type="submission" date="2020-10" db="EMBL/GenBank/DDBJ databases">
        <authorList>
            <person name="Castelo-Branco R."/>
            <person name="Eusebio N."/>
            <person name="Adriana R."/>
            <person name="Vieira A."/>
            <person name="Brugerolle De Fraissinette N."/>
            <person name="Rezende De Castro R."/>
            <person name="Schneider M.P."/>
            <person name="Vasconcelos V."/>
            <person name="Leao P.N."/>
        </authorList>
    </citation>
    <scope>NUCLEOTIDE SEQUENCE</scope>
    <source>
        <strain evidence="1">LEGE 11467</strain>
    </source>
</reference>
<dbReference type="PANTHER" id="PTHR36451:SF1">
    <property type="entry name" value="OMEGA-HYDROXY-BETA-DIHYDROMENAQUINONE-9 SULFOTRANSFERASE STF3"/>
    <property type="match status" value="1"/>
</dbReference>
<dbReference type="InterPro" id="IPR027417">
    <property type="entry name" value="P-loop_NTPase"/>
</dbReference>
<dbReference type="SUPFAM" id="SSF52540">
    <property type="entry name" value="P-loop containing nucleoside triphosphate hydrolases"/>
    <property type="match status" value="1"/>
</dbReference>
<accession>A0A928VZN2</accession>
<dbReference type="Proteomes" id="UP000621799">
    <property type="component" value="Unassembled WGS sequence"/>
</dbReference>
<dbReference type="EMBL" id="JADEXN010000172">
    <property type="protein sequence ID" value="MBE9041266.1"/>
    <property type="molecule type" value="Genomic_DNA"/>
</dbReference>
<dbReference type="Pfam" id="PF13469">
    <property type="entry name" value="Sulfotransfer_3"/>
    <property type="match status" value="1"/>
</dbReference>
<comment type="caution">
    <text evidence="1">The sequence shown here is derived from an EMBL/GenBank/DDBJ whole genome shotgun (WGS) entry which is preliminary data.</text>
</comment>
<proteinExistence type="predicted"/>
<organism evidence="1 2">
    <name type="scientific">Zarconia navalis LEGE 11467</name>
    <dbReference type="NCBI Taxonomy" id="1828826"/>
    <lineage>
        <taxon>Bacteria</taxon>
        <taxon>Bacillati</taxon>
        <taxon>Cyanobacteriota</taxon>
        <taxon>Cyanophyceae</taxon>
        <taxon>Oscillatoriophycideae</taxon>
        <taxon>Oscillatoriales</taxon>
        <taxon>Oscillatoriales incertae sedis</taxon>
        <taxon>Zarconia</taxon>
        <taxon>Zarconia navalis</taxon>
    </lineage>
</organism>
<dbReference type="AlphaFoldDB" id="A0A928VZN2"/>
<dbReference type="InterPro" id="IPR052736">
    <property type="entry name" value="Stf3_sulfotransferase"/>
</dbReference>
<evidence type="ECO:0000313" key="2">
    <source>
        <dbReference type="Proteomes" id="UP000621799"/>
    </source>
</evidence>
<sequence>MDLKNYNIADISYLSKVKDTKFSPVFIMADHRSGTTLLYQTLAKTQKLNYIKAYHIIDYHKIVSNFIDRTEEKAIAELENIFQVKGIGAREIDRVPATPHLPEEYGFILKNSGYDSQITPKNLPLFIELCQKIQLISDPEKLLLLKNPWDYPQFSYVKKALPQAKFIFIHRHPLQMMNSKIKAARTLLSQWNEYTALISKQYREIWKKARLRYLYRFYYSQFFELGLRKVFKDTIESTNYFLENISALSPADYINIKFEELCQEPEATIGNILEFLDLTPPETIDCDIQPRPVQLLPEIERNTDRICDRLQPYLTALGYDRSSTGCG</sequence>
<protein>
    <submittedName>
        <fullName evidence="1">Sulfotransferase</fullName>
    </submittedName>
</protein>
<evidence type="ECO:0000313" key="1">
    <source>
        <dbReference type="EMBL" id="MBE9041266.1"/>
    </source>
</evidence>
<dbReference type="PANTHER" id="PTHR36451">
    <property type="entry name" value="PAPS-DEPENDENT SULFOTRANSFERASE STF3"/>
    <property type="match status" value="1"/>
</dbReference>